<name>A0A223MWR5_9VIBR</name>
<dbReference type="SUPFAM" id="SSF56281">
    <property type="entry name" value="Metallo-hydrolase/oxidoreductase"/>
    <property type="match status" value="1"/>
</dbReference>
<dbReference type="Pfam" id="PF13567">
    <property type="entry name" value="DUF4131"/>
    <property type="match status" value="1"/>
</dbReference>
<feature type="domain" description="Metallo-beta-lactamase" evidence="7">
    <location>
        <begin position="501"/>
        <end position="684"/>
    </location>
</feature>
<dbReference type="InterPro" id="IPR004477">
    <property type="entry name" value="ComEC_N"/>
</dbReference>
<dbReference type="PANTHER" id="PTHR30619">
    <property type="entry name" value="DNA INTERNALIZATION/COMPETENCE PROTEIN COMEC/REC2"/>
    <property type="match status" value="1"/>
</dbReference>
<dbReference type="SMART" id="SM00849">
    <property type="entry name" value="Lactamase_B"/>
    <property type="match status" value="1"/>
</dbReference>
<feature type="transmembrane region" description="Helical" evidence="6">
    <location>
        <begin position="266"/>
        <end position="283"/>
    </location>
</feature>
<keyword evidence="3 6" id="KW-0812">Transmembrane</keyword>
<dbReference type="Pfam" id="PF03772">
    <property type="entry name" value="Competence"/>
    <property type="match status" value="1"/>
</dbReference>
<dbReference type="KEGG" id="vqi:CCZ37_04760"/>
<evidence type="ECO:0000256" key="2">
    <source>
        <dbReference type="ARBA" id="ARBA00022475"/>
    </source>
</evidence>
<dbReference type="GO" id="GO:0030420">
    <property type="term" value="P:establishment of competence for transformation"/>
    <property type="evidence" value="ECO:0007669"/>
    <property type="project" value="InterPro"/>
</dbReference>
<protein>
    <submittedName>
        <fullName evidence="8">DNA internalization-related competence protein ComEC/Rec2</fullName>
    </submittedName>
</protein>
<dbReference type="AlphaFoldDB" id="A0A223MWR5"/>
<feature type="transmembrane region" description="Helical" evidence="6">
    <location>
        <begin position="7"/>
        <end position="23"/>
    </location>
</feature>
<dbReference type="NCBIfam" id="TIGR00361">
    <property type="entry name" value="ComEC_Rec2"/>
    <property type="match status" value="1"/>
</dbReference>
<feature type="transmembrane region" description="Helical" evidence="6">
    <location>
        <begin position="229"/>
        <end position="254"/>
    </location>
</feature>
<evidence type="ECO:0000256" key="4">
    <source>
        <dbReference type="ARBA" id="ARBA00022989"/>
    </source>
</evidence>
<feature type="transmembrane region" description="Helical" evidence="6">
    <location>
        <begin position="289"/>
        <end position="306"/>
    </location>
</feature>
<dbReference type="InterPro" id="IPR035681">
    <property type="entry name" value="ComA-like_MBL"/>
</dbReference>
<gene>
    <name evidence="8" type="ORF">CCZ37_04760</name>
</gene>
<keyword evidence="9" id="KW-1185">Reference proteome</keyword>
<evidence type="ECO:0000313" key="9">
    <source>
        <dbReference type="Proteomes" id="UP000215148"/>
    </source>
</evidence>
<feature type="transmembrane region" description="Helical" evidence="6">
    <location>
        <begin position="470"/>
        <end position="488"/>
    </location>
</feature>
<proteinExistence type="predicted"/>
<keyword evidence="4 6" id="KW-1133">Transmembrane helix</keyword>
<evidence type="ECO:0000313" key="8">
    <source>
        <dbReference type="EMBL" id="ASU21944.1"/>
    </source>
</evidence>
<dbReference type="EMBL" id="CP022741">
    <property type="protein sequence ID" value="ASU21944.1"/>
    <property type="molecule type" value="Genomic_DNA"/>
</dbReference>
<dbReference type="InterPro" id="IPR001279">
    <property type="entry name" value="Metallo-B-lactamas"/>
</dbReference>
<evidence type="ECO:0000256" key="5">
    <source>
        <dbReference type="ARBA" id="ARBA00023136"/>
    </source>
</evidence>
<feature type="transmembrane region" description="Helical" evidence="6">
    <location>
        <begin position="355"/>
        <end position="378"/>
    </location>
</feature>
<dbReference type="CDD" id="cd07731">
    <property type="entry name" value="ComA-like_MBL-fold"/>
    <property type="match status" value="1"/>
</dbReference>
<evidence type="ECO:0000256" key="3">
    <source>
        <dbReference type="ARBA" id="ARBA00022692"/>
    </source>
</evidence>
<sequence>MTLLSNYWTLASFSLTAISASYWPWMPDWKWSMPLFAILILSVGYRKLRFLSGVTMAVVVIVISGNLLREQSNTLFQAGPDITINGQVNSFFRQISHGYEGTISIRSINGQTLNIFLRPKVRLVAPLLLKKGDVVEFTITVKPIFGRLNETGFDVESYSLSQGIVARATVSNGQPYRIEPLPERRTQWYQKIKTWLADDPNLGILMALTFGERSDISAAQWQALRDSGLIHLVAISGLHIGIAFGFGYSLGLVLMRLHHRMGWSPFVVGSLCALGYAWLAGFTLPTQRALIMCLLNVAMIILNVRINTLQRLLMTLSAVLLIDPFAALSSSFWMSFIAVSVVFYQLSLPQTQRFFLWRLLTMQIGLVLCMLPVTAYFFGGVSTSAALYNLVFIPWFSFVVVPALFVALGCTVLTFDGAPMVWHWVAKLLIPVDWSIHYSSLSWFPISGAVLVLLSSALLLFVFSPLISRFALAVCGLIMMASWVTIPIKTGWRIDVLDVGHGLAVLIEKEGRYVLYDTGASWQGGDHIQTTVAPVLTKRGAKQLDGLILSHLDNDHAGGRSEVERVWQPKWKRASQTIAGYQPCIAGEQWQWQQLFFDVIWPPKTVARAYNPHSCVIRIFDPNTGFSVLLPGDVDAMSEWLLARTEQSLQSHILLVPHHGSRTSSTVALINKVNPEVAIASLAKGGRWQLPSAQVVQRYLQHGTNWLDTGEDGQISVIFGMQNYQVNSLRTSRSQPWYRQMLRNEVE</sequence>
<dbReference type="InterPro" id="IPR004797">
    <property type="entry name" value="Competence_ComEC/Rec2"/>
</dbReference>
<dbReference type="Gene3D" id="3.60.15.10">
    <property type="entry name" value="Ribonuclease Z/Hydroxyacylglutathione hydrolase-like"/>
    <property type="match status" value="1"/>
</dbReference>
<organism evidence="8 9">
    <name type="scientific">Vibrio qinghaiensis</name>
    <dbReference type="NCBI Taxonomy" id="2025808"/>
    <lineage>
        <taxon>Bacteria</taxon>
        <taxon>Pseudomonadati</taxon>
        <taxon>Pseudomonadota</taxon>
        <taxon>Gammaproteobacteria</taxon>
        <taxon>Vibrionales</taxon>
        <taxon>Vibrionaceae</taxon>
        <taxon>Vibrio</taxon>
    </lineage>
</organism>
<comment type="subcellular location">
    <subcellularLocation>
        <location evidence="1">Cell membrane</location>
        <topology evidence="1">Multi-pass membrane protein</topology>
    </subcellularLocation>
</comment>
<dbReference type="NCBIfam" id="TIGR00360">
    <property type="entry name" value="ComEC_N-term"/>
    <property type="match status" value="1"/>
</dbReference>
<evidence type="ECO:0000256" key="1">
    <source>
        <dbReference type="ARBA" id="ARBA00004651"/>
    </source>
</evidence>
<dbReference type="InterPro" id="IPR025405">
    <property type="entry name" value="DUF4131"/>
</dbReference>
<dbReference type="PANTHER" id="PTHR30619:SF1">
    <property type="entry name" value="RECOMBINATION PROTEIN 2"/>
    <property type="match status" value="1"/>
</dbReference>
<feature type="transmembrane region" description="Helical" evidence="6">
    <location>
        <begin position="390"/>
        <end position="415"/>
    </location>
</feature>
<dbReference type="GO" id="GO:0005886">
    <property type="term" value="C:plasma membrane"/>
    <property type="evidence" value="ECO:0007669"/>
    <property type="project" value="UniProtKB-SubCell"/>
</dbReference>
<evidence type="ECO:0000259" key="7">
    <source>
        <dbReference type="SMART" id="SM00849"/>
    </source>
</evidence>
<feature type="transmembrane region" description="Helical" evidence="6">
    <location>
        <begin position="443"/>
        <end position="463"/>
    </location>
</feature>
<dbReference type="Pfam" id="PF00753">
    <property type="entry name" value="Lactamase_B"/>
    <property type="match status" value="1"/>
</dbReference>
<keyword evidence="2" id="KW-1003">Cell membrane</keyword>
<dbReference type="Proteomes" id="UP000215148">
    <property type="component" value="Chromosome 1"/>
</dbReference>
<accession>A0A223MWR5</accession>
<keyword evidence="5 6" id="KW-0472">Membrane</keyword>
<dbReference type="RefSeq" id="WP_094499886.1">
    <property type="nucleotide sequence ID" value="NZ_CAWNHI010000001.1"/>
</dbReference>
<dbReference type="InterPro" id="IPR052159">
    <property type="entry name" value="Competence_DNA_uptake"/>
</dbReference>
<feature type="transmembrane region" description="Helical" evidence="6">
    <location>
        <begin position="318"/>
        <end position="343"/>
    </location>
</feature>
<feature type="transmembrane region" description="Helical" evidence="6">
    <location>
        <begin position="50"/>
        <end position="68"/>
    </location>
</feature>
<reference evidence="8 9" key="1">
    <citation type="submission" date="2017-08" db="EMBL/GenBank/DDBJ databases">
        <title>The Vibrio qinghaiensis sp.-Q67 is a luminous bacteria isolated firstly from Qinghai lake, Qinghai province, China, which has been proved to be very sensitive to detect environmental and food pollutants. Therefore, complete genome analysis of V. qinghaiensis sp.-Q67 highlights the potential application of this strain on detection of hazards in the contaminated environments.</title>
        <authorList>
            <person name="Gong L."/>
        </authorList>
    </citation>
    <scope>NUCLEOTIDE SEQUENCE [LARGE SCALE GENOMIC DNA]</scope>
    <source>
        <strain evidence="8 9">Q67</strain>
    </source>
</reference>
<dbReference type="InterPro" id="IPR036866">
    <property type="entry name" value="RibonucZ/Hydroxyglut_hydro"/>
</dbReference>
<evidence type="ECO:0000256" key="6">
    <source>
        <dbReference type="SAM" id="Phobius"/>
    </source>
</evidence>